<evidence type="ECO:0000256" key="2">
    <source>
        <dbReference type="PROSITE-ProRule" id="PRU00504"/>
    </source>
</evidence>
<name>A0AB34J1Y7_PRYPA</name>
<dbReference type="EMBL" id="JBGBPQ010000014">
    <property type="protein sequence ID" value="KAL1510870.1"/>
    <property type="molecule type" value="Genomic_DNA"/>
</dbReference>
<dbReference type="Gene3D" id="2.120.10.30">
    <property type="entry name" value="TolB, C-terminal domain"/>
    <property type="match status" value="2"/>
</dbReference>
<dbReference type="PANTHER" id="PTHR24104">
    <property type="entry name" value="E3 UBIQUITIN-PROTEIN LIGASE NHLRC1-RELATED"/>
    <property type="match status" value="1"/>
</dbReference>
<dbReference type="SUPFAM" id="SSF81383">
    <property type="entry name" value="F-box domain"/>
    <property type="match status" value="1"/>
</dbReference>
<evidence type="ECO:0008006" key="5">
    <source>
        <dbReference type="Google" id="ProtNLM"/>
    </source>
</evidence>
<evidence type="ECO:0000313" key="4">
    <source>
        <dbReference type="Proteomes" id="UP001515480"/>
    </source>
</evidence>
<dbReference type="GO" id="GO:0061630">
    <property type="term" value="F:ubiquitin protein ligase activity"/>
    <property type="evidence" value="ECO:0007669"/>
    <property type="project" value="TreeGrafter"/>
</dbReference>
<dbReference type="GO" id="GO:0043161">
    <property type="term" value="P:proteasome-mediated ubiquitin-dependent protein catabolic process"/>
    <property type="evidence" value="ECO:0007669"/>
    <property type="project" value="TreeGrafter"/>
</dbReference>
<dbReference type="SUPFAM" id="SSF101898">
    <property type="entry name" value="NHL repeat"/>
    <property type="match status" value="1"/>
</dbReference>
<keyword evidence="1" id="KW-0677">Repeat</keyword>
<evidence type="ECO:0000313" key="3">
    <source>
        <dbReference type="EMBL" id="KAL1510870.1"/>
    </source>
</evidence>
<keyword evidence="4" id="KW-1185">Reference proteome</keyword>
<protein>
    <recommendedName>
        <fullName evidence="5">Peptidylamidoglycolate lyase</fullName>
    </recommendedName>
</protein>
<proteinExistence type="predicted"/>
<feature type="repeat" description="NHL" evidence="2">
    <location>
        <begin position="221"/>
        <end position="266"/>
    </location>
</feature>
<dbReference type="InterPro" id="IPR001258">
    <property type="entry name" value="NHL_repeat"/>
</dbReference>
<dbReference type="GO" id="GO:0000209">
    <property type="term" value="P:protein polyubiquitination"/>
    <property type="evidence" value="ECO:0007669"/>
    <property type="project" value="TreeGrafter"/>
</dbReference>
<reference evidence="3 4" key="1">
    <citation type="journal article" date="2024" name="Science">
        <title>Giant polyketide synthase enzymes in the biosynthesis of giant marine polyether toxins.</title>
        <authorList>
            <person name="Fallon T.R."/>
            <person name="Shende V.V."/>
            <person name="Wierzbicki I.H."/>
            <person name="Pendleton A.L."/>
            <person name="Watervoot N.F."/>
            <person name="Auber R.P."/>
            <person name="Gonzalez D.J."/>
            <person name="Wisecaver J.H."/>
            <person name="Moore B.S."/>
        </authorList>
    </citation>
    <scope>NUCLEOTIDE SEQUENCE [LARGE SCALE GENOMIC DNA]</scope>
    <source>
        <strain evidence="3 4">12B1</strain>
    </source>
</reference>
<accession>A0AB34J1Y7</accession>
<dbReference type="InterPro" id="IPR036047">
    <property type="entry name" value="F-box-like_dom_sf"/>
</dbReference>
<sequence>MPKRRAESLPTASFPHVRSRSAKLRKLACQELHAAVLLSDDLLALVLAHLDPASSDGARAAAVCHRWHRLLSNALAQRTFLTVEGVSGGVRGQLLGELALPSYLTPLPHGDILVCDTYNNRCIRISALGEHKPFLEGVVRPRGAAIDAANSVLYVAEFTRHRVRKLHPSDGALLLNGPEGAARADAPWYPEGLALGGRFLFCADSKKHRVLAYDKQSLRLSHVIGSSGSGPGQLLSPCAVACSTCAQPQLFVCDKANHRISVFTFDGKFIRSFGQFGTAPGRFREPYGLALAHGRVYVSEAAGFRVQALTTRGEPLDAVVLHGCGTLAGICAVGPRLFVADVSNHAIHSIRAIAEMPRTSAV</sequence>
<comment type="caution">
    <text evidence="3">The sequence shown here is derived from an EMBL/GenBank/DDBJ whole genome shotgun (WGS) entry which is preliminary data.</text>
</comment>
<dbReference type="GO" id="GO:0008270">
    <property type="term" value="F:zinc ion binding"/>
    <property type="evidence" value="ECO:0007669"/>
    <property type="project" value="UniProtKB-KW"/>
</dbReference>
<dbReference type="InterPro" id="IPR050952">
    <property type="entry name" value="TRIM-NHL_E3_ligases"/>
</dbReference>
<dbReference type="CDD" id="cd05819">
    <property type="entry name" value="NHL"/>
    <property type="match status" value="1"/>
</dbReference>
<dbReference type="PANTHER" id="PTHR24104:SF25">
    <property type="entry name" value="PROTEIN LIN-41"/>
    <property type="match status" value="1"/>
</dbReference>
<dbReference type="Proteomes" id="UP001515480">
    <property type="component" value="Unassembled WGS sequence"/>
</dbReference>
<dbReference type="AlphaFoldDB" id="A0AB34J1Y7"/>
<organism evidence="3 4">
    <name type="scientific">Prymnesium parvum</name>
    <name type="common">Toxic golden alga</name>
    <dbReference type="NCBI Taxonomy" id="97485"/>
    <lineage>
        <taxon>Eukaryota</taxon>
        <taxon>Haptista</taxon>
        <taxon>Haptophyta</taxon>
        <taxon>Prymnesiophyceae</taxon>
        <taxon>Prymnesiales</taxon>
        <taxon>Prymnesiaceae</taxon>
        <taxon>Prymnesium</taxon>
    </lineage>
</organism>
<dbReference type="InterPro" id="IPR011042">
    <property type="entry name" value="6-blade_b-propeller_TolB-like"/>
</dbReference>
<evidence type="ECO:0000256" key="1">
    <source>
        <dbReference type="ARBA" id="ARBA00022737"/>
    </source>
</evidence>
<gene>
    <name evidence="3" type="ORF">AB1Y20_005702</name>
</gene>
<dbReference type="Gene3D" id="1.20.1280.50">
    <property type="match status" value="1"/>
</dbReference>
<dbReference type="PROSITE" id="PS51125">
    <property type="entry name" value="NHL"/>
    <property type="match status" value="1"/>
</dbReference>